<organism evidence="3 4">
    <name type="scientific">Acidicapsa dinghuensis</name>
    <dbReference type="NCBI Taxonomy" id="2218256"/>
    <lineage>
        <taxon>Bacteria</taxon>
        <taxon>Pseudomonadati</taxon>
        <taxon>Acidobacteriota</taxon>
        <taxon>Terriglobia</taxon>
        <taxon>Terriglobales</taxon>
        <taxon>Acidobacteriaceae</taxon>
        <taxon>Acidicapsa</taxon>
    </lineage>
</organism>
<dbReference type="EMBL" id="JBHSPH010000013">
    <property type="protein sequence ID" value="MFC5865130.1"/>
    <property type="molecule type" value="Genomic_DNA"/>
</dbReference>
<sequence>MLTQPVAAEVALRTGHSQPVKIHALTTVRFFAALYVVLFHLRGHDPSGFLFGVLSLGYVAPYFFFALSGYILSVVYLRDNEAVDARRFFVARFARIYPLYILCLLLDLPFAILGRVAAYGLPLASLRSVVLFLRSAVMMQMLAPLNNALNIPSWTIAVEAVFYLSFPWLGPWLWKLGKRGALFAMPILFLAGTGLDRIIVRGRGETLPSIYGMVAFLCVFASGMALARWQALDRREAGRFTRGKGAWLGLPVALTIFLVVVAIRDWLKTQYLSPAYLLLPAFLLLLWSLTEDRTFVTGWMKAKWLVVLGEASYALYLLQHPVGNMFKLAMSLKLPWEQVIYVCVCIGLSLLSFYFFETPSRKWLLRWLNTRPKESMEKASLAQ</sequence>
<feature type="transmembrane region" description="Helical" evidence="1">
    <location>
        <begin position="97"/>
        <end position="117"/>
    </location>
</feature>
<accession>A0ABW1ELJ4</accession>
<evidence type="ECO:0000256" key="1">
    <source>
        <dbReference type="SAM" id="Phobius"/>
    </source>
</evidence>
<feature type="transmembrane region" description="Helical" evidence="1">
    <location>
        <begin position="339"/>
        <end position="356"/>
    </location>
</feature>
<reference evidence="4" key="1">
    <citation type="journal article" date="2019" name="Int. J. Syst. Evol. Microbiol.">
        <title>The Global Catalogue of Microorganisms (GCM) 10K type strain sequencing project: providing services to taxonomists for standard genome sequencing and annotation.</title>
        <authorList>
            <consortium name="The Broad Institute Genomics Platform"/>
            <consortium name="The Broad Institute Genome Sequencing Center for Infectious Disease"/>
            <person name="Wu L."/>
            <person name="Ma J."/>
        </authorList>
    </citation>
    <scope>NUCLEOTIDE SEQUENCE [LARGE SCALE GENOMIC DNA]</scope>
    <source>
        <strain evidence="4">JCM 4087</strain>
    </source>
</reference>
<name>A0ABW1ELJ4_9BACT</name>
<feature type="transmembrane region" description="Helical" evidence="1">
    <location>
        <begin position="302"/>
        <end position="319"/>
    </location>
</feature>
<proteinExistence type="predicted"/>
<dbReference type="Proteomes" id="UP001596091">
    <property type="component" value="Unassembled WGS sequence"/>
</dbReference>
<feature type="transmembrane region" description="Helical" evidence="1">
    <location>
        <begin position="247"/>
        <end position="267"/>
    </location>
</feature>
<keyword evidence="4" id="KW-1185">Reference proteome</keyword>
<dbReference type="PANTHER" id="PTHR23028">
    <property type="entry name" value="ACETYLTRANSFERASE"/>
    <property type="match status" value="1"/>
</dbReference>
<protein>
    <submittedName>
        <fullName evidence="3">Acyltransferase family protein</fullName>
        <ecNumber evidence="3">2.3.-.-</ecNumber>
    </submittedName>
</protein>
<dbReference type="InterPro" id="IPR050879">
    <property type="entry name" value="Acyltransferase_3"/>
</dbReference>
<keyword evidence="1" id="KW-1133">Transmembrane helix</keyword>
<evidence type="ECO:0000313" key="3">
    <source>
        <dbReference type="EMBL" id="MFC5865130.1"/>
    </source>
</evidence>
<feature type="transmembrane region" description="Helical" evidence="1">
    <location>
        <begin position="48"/>
        <end position="77"/>
    </location>
</feature>
<feature type="domain" description="Acyltransferase 3" evidence="2">
    <location>
        <begin position="23"/>
        <end position="351"/>
    </location>
</feature>
<dbReference type="RefSeq" id="WP_263341522.1">
    <property type="nucleotide sequence ID" value="NZ_JAGSYH010000007.1"/>
</dbReference>
<feature type="transmembrane region" description="Helical" evidence="1">
    <location>
        <begin position="206"/>
        <end position="227"/>
    </location>
</feature>
<keyword evidence="3" id="KW-0808">Transferase</keyword>
<dbReference type="PANTHER" id="PTHR23028:SF53">
    <property type="entry name" value="ACYL_TRANSF_3 DOMAIN-CONTAINING PROTEIN"/>
    <property type="match status" value="1"/>
</dbReference>
<keyword evidence="1" id="KW-0812">Transmembrane</keyword>
<gene>
    <name evidence="3" type="ORF">ACFPT7_22685</name>
</gene>
<feature type="transmembrane region" description="Helical" evidence="1">
    <location>
        <begin position="151"/>
        <end position="169"/>
    </location>
</feature>
<dbReference type="InterPro" id="IPR002656">
    <property type="entry name" value="Acyl_transf_3_dom"/>
</dbReference>
<dbReference type="EC" id="2.3.-.-" evidence="3"/>
<keyword evidence="1" id="KW-0472">Membrane</keyword>
<feature type="transmembrane region" description="Helical" evidence="1">
    <location>
        <begin position="273"/>
        <end position="290"/>
    </location>
</feature>
<evidence type="ECO:0000259" key="2">
    <source>
        <dbReference type="Pfam" id="PF01757"/>
    </source>
</evidence>
<keyword evidence="3" id="KW-0012">Acyltransferase</keyword>
<feature type="transmembrane region" description="Helical" evidence="1">
    <location>
        <begin position="181"/>
        <end position="200"/>
    </location>
</feature>
<evidence type="ECO:0000313" key="4">
    <source>
        <dbReference type="Proteomes" id="UP001596091"/>
    </source>
</evidence>
<comment type="caution">
    <text evidence="3">The sequence shown here is derived from an EMBL/GenBank/DDBJ whole genome shotgun (WGS) entry which is preliminary data.</text>
</comment>
<dbReference type="Pfam" id="PF01757">
    <property type="entry name" value="Acyl_transf_3"/>
    <property type="match status" value="1"/>
</dbReference>
<feature type="transmembrane region" description="Helical" evidence="1">
    <location>
        <begin position="22"/>
        <end position="41"/>
    </location>
</feature>
<dbReference type="GO" id="GO:0016746">
    <property type="term" value="F:acyltransferase activity"/>
    <property type="evidence" value="ECO:0007669"/>
    <property type="project" value="UniProtKB-KW"/>
</dbReference>